<evidence type="ECO:0000313" key="1">
    <source>
        <dbReference type="EMBL" id="RPA71799.1"/>
    </source>
</evidence>
<dbReference type="Proteomes" id="UP000275078">
    <property type="component" value="Unassembled WGS sequence"/>
</dbReference>
<proteinExistence type="predicted"/>
<reference evidence="1 2" key="1">
    <citation type="journal article" date="2018" name="Nat. Ecol. Evol.">
        <title>Pezizomycetes genomes reveal the molecular basis of ectomycorrhizal truffle lifestyle.</title>
        <authorList>
            <person name="Murat C."/>
            <person name="Payen T."/>
            <person name="Noel B."/>
            <person name="Kuo A."/>
            <person name="Morin E."/>
            <person name="Chen J."/>
            <person name="Kohler A."/>
            <person name="Krizsan K."/>
            <person name="Balestrini R."/>
            <person name="Da Silva C."/>
            <person name="Montanini B."/>
            <person name="Hainaut M."/>
            <person name="Levati E."/>
            <person name="Barry K.W."/>
            <person name="Belfiori B."/>
            <person name="Cichocki N."/>
            <person name="Clum A."/>
            <person name="Dockter R.B."/>
            <person name="Fauchery L."/>
            <person name="Guy J."/>
            <person name="Iotti M."/>
            <person name="Le Tacon F."/>
            <person name="Lindquist E.A."/>
            <person name="Lipzen A."/>
            <person name="Malagnac F."/>
            <person name="Mello A."/>
            <person name="Molinier V."/>
            <person name="Miyauchi S."/>
            <person name="Poulain J."/>
            <person name="Riccioni C."/>
            <person name="Rubini A."/>
            <person name="Sitrit Y."/>
            <person name="Splivallo R."/>
            <person name="Traeger S."/>
            <person name="Wang M."/>
            <person name="Zifcakova L."/>
            <person name="Wipf D."/>
            <person name="Zambonelli A."/>
            <person name="Paolocci F."/>
            <person name="Nowrousian M."/>
            <person name="Ottonello S."/>
            <person name="Baldrian P."/>
            <person name="Spatafora J.W."/>
            <person name="Henrissat B."/>
            <person name="Nagy L.G."/>
            <person name="Aury J.M."/>
            <person name="Wincker P."/>
            <person name="Grigoriev I.V."/>
            <person name="Bonfante P."/>
            <person name="Martin F.M."/>
        </authorList>
    </citation>
    <scope>NUCLEOTIDE SEQUENCE [LARGE SCALE GENOMIC DNA]</scope>
    <source>
        <strain evidence="1 2">RN42</strain>
    </source>
</reference>
<dbReference type="AlphaFoldDB" id="A0A3N4HBH4"/>
<accession>A0A3N4HBH4</accession>
<organism evidence="1 2">
    <name type="scientific">Ascobolus immersus RN42</name>
    <dbReference type="NCBI Taxonomy" id="1160509"/>
    <lineage>
        <taxon>Eukaryota</taxon>
        <taxon>Fungi</taxon>
        <taxon>Dikarya</taxon>
        <taxon>Ascomycota</taxon>
        <taxon>Pezizomycotina</taxon>
        <taxon>Pezizomycetes</taxon>
        <taxon>Pezizales</taxon>
        <taxon>Ascobolaceae</taxon>
        <taxon>Ascobolus</taxon>
    </lineage>
</organism>
<sequence>MTKRSAEALEPLASSTSSESLESRIAIQIDSAIRGWKEQVASGTMLFGDYVALSIELLSKQPDINADNMHLFQADEFHKNIAKARDWDPARPRTLYVVDGSIEGIWKDYYYSDQFSDGPTIAMLWRYIDSIQYLEDIDKELPELLYFLQSKFNTASSSRSFEVFYDGRSLAYSREEIERGETPPTQEVWIFANELKDCPKREKMSPTALNSCLELESQLSRSQFFIGIAFLLAISLQTAYSVPPDPKPSSRHRLYHESEPFCEVFNCIEDYYQHSVFKHDYSMQWDELARRVQLELAREVQLMLIKMSLEIVIRQVRNYLRACMDALEGGVAAELPKAADHMKGGGLVAFFVELRAESVESRIWRYLKMDPDI</sequence>
<evidence type="ECO:0000313" key="2">
    <source>
        <dbReference type="Proteomes" id="UP000275078"/>
    </source>
</evidence>
<keyword evidence="2" id="KW-1185">Reference proteome</keyword>
<protein>
    <submittedName>
        <fullName evidence="1">Uncharacterized protein</fullName>
    </submittedName>
</protein>
<dbReference type="EMBL" id="ML119899">
    <property type="protein sequence ID" value="RPA71799.1"/>
    <property type="molecule type" value="Genomic_DNA"/>
</dbReference>
<gene>
    <name evidence="1" type="ORF">BJ508DRAFT_419776</name>
</gene>
<name>A0A3N4HBH4_ASCIM</name>